<dbReference type="Gene3D" id="6.10.250.690">
    <property type="match status" value="1"/>
</dbReference>
<dbReference type="EMBL" id="BAAAEW010000042">
    <property type="protein sequence ID" value="GAA0765377.1"/>
    <property type="molecule type" value="Genomic_DNA"/>
</dbReference>
<dbReference type="Pfam" id="PF00072">
    <property type="entry name" value="Response_reg"/>
    <property type="match status" value="1"/>
</dbReference>
<evidence type="ECO:0000313" key="6">
    <source>
        <dbReference type="EMBL" id="GAA0765377.1"/>
    </source>
</evidence>
<proteinExistence type="predicted"/>
<evidence type="ECO:0000259" key="4">
    <source>
        <dbReference type="PROSITE" id="PS50110"/>
    </source>
</evidence>
<feature type="DNA-binding region" description="OmpR/PhoB-type" evidence="3">
    <location>
        <begin position="135"/>
        <end position="234"/>
    </location>
</feature>
<dbReference type="RefSeq" id="WP_231011030.1">
    <property type="nucleotide sequence ID" value="NZ_BAAAEW010000042.1"/>
</dbReference>
<keyword evidence="2" id="KW-0597">Phosphoprotein</keyword>
<name>A0ABP3VTG9_9BURK</name>
<dbReference type="InterPro" id="IPR039420">
    <property type="entry name" value="WalR-like"/>
</dbReference>
<evidence type="ECO:0000313" key="7">
    <source>
        <dbReference type="Proteomes" id="UP001500279"/>
    </source>
</evidence>
<keyword evidence="1 3" id="KW-0238">DNA-binding</keyword>
<sequence>MSEPVPRVLIVEDEAEIRRFVSLSLEREGFEVHQAETLERGLIEAGTRRPDMVVLDLGLPDGDGVALIRELRGWSDVPVLVLSARTGEADKIEALDAGADDYLVKPFSTGELLARVRAHLRRRATPAAAGANAVGSAIEFGEVRIDLGRRTVERGGEALHITPIEYRLLTHLAAHPHCVLTHRQLLRSVWGPSHADDTHYLRVYMAQLRKKLEDDPAQPRHLLTETGIGYRFVP</sequence>
<dbReference type="InterPro" id="IPR001789">
    <property type="entry name" value="Sig_transdc_resp-reg_receiver"/>
</dbReference>
<protein>
    <submittedName>
        <fullName evidence="6">Two-component system response regulator KdpE</fullName>
    </submittedName>
</protein>
<feature type="modified residue" description="4-aspartylphosphate" evidence="2">
    <location>
        <position position="56"/>
    </location>
</feature>
<dbReference type="Gene3D" id="1.10.10.10">
    <property type="entry name" value="Winged helix-like DNA-binding domain superfamily/Winged helix DNA-binding domain"/>
    <property type="match status" value="1"/>
</dbReference>
<reference evidence="7" key="1">
    <citation type="journal article" date="2019" name="Int. J. Syst. Evol. Microbiol.">
        <title>The Global Catalogue of Microorganisms (GCM) 10K type strain sequencing project: providing services to taxonomists for standard genome sequencing and annotation.</title>
        <authorList>
            <consortium name="The Broad Institute Genomics Platform"/>
            <consortium name="The Broad Institute Genome Sequencing Center for Infectious Disease"/>
            <person name="Wu L."/>
            <person name="Ma J."/>
        </authorList>
    </citation>
    <scope>NUCLEOTIDE SEQUENCE [LARGE SCALE GENOMIC DNA]</scope>
    <source>
        <strain evidence="7">JCM 15503</strain>
    </source>
</reference>
<dbReference type="PANTHER" id="PTHR48111:SF50">
    <property type="entry name" value="KDP OPERON TRANSCRIPTIONAL REGULATORY PROTEIN KDPE"/>
    <property type="match status" value="1"/>
</dbReference>
<evidence type="ECO:0000256" key="1">
    <source>
        <dbReference type="ARBA" id="ARBA00023125"/>
    </source>
</evidence>
<evidence type="ECO:0000256" key="2">
    <source>
        <dbReference type="PROSITE-ProRule" id="PRU00169"/>
    </source>
</evidence>
<dbReference type="InterPro" id="IPR036388">
    <property type="entry name" value="WH-like_DNA-bd_sf"/>
</dbReference>
<dbReference type="Pfam" id="PF00486">
    <property type="entry name" value="Trans_reg_C"/>
    <property type="match status" value="1"/>
</dbReference>
<dbReference type="PANTHER" id="PTHR48111">
    <property type="entry name" value="REGULATOR OF RPOS"/>
    <property type="match status" value="1"/>
</dbReference>
<dbReference type="PROSITE" id="PS51755">
    <property type="entry name" value="OMPR_PHOB"/>
    <property type="match status" value="1"/>
</dbReference>
<dbReference type="SMART" id="SM00862">
    <property type="entry name" value="Trans_reg_C"/>
    <property type="match status" value="1"/>
</dbReference>
<dbReference type="Gene3D" id="3.40.50.2300">
    <property type="match status" value="1"/>
</dbReference>
<dbReference type="CDD" id="cd00383">
    <property type="entry name" value="trans_reg_C"/>
    <property type="match status" value="1"/>
</dbReference>
<dbReference type="InterPro" id="IPR011006">
    <property type="entry name" value="CheY-like_superfamily"/>
</dbReference>
<feature type="domain" description="Response regulatory" evidence="4">
    <location>
        <begin position="7"/>
        <end position="120"/>
    </location>
</feature>
<dbReference type="CDD" id="cd17620">
    <property type="entry name" value="REC_OmpR_KdpE-like"/>
    <property type="match status" value="1"/>
</dbReference>
<dbReference type="SMART" id="SM00448">
    <property type="entry name" value="REC"/>
    <property type="match status" value="1"/>
</dbReference>
<comment type="caution">
    <text evidence="6">The sequence shown here is derived from an EMBL/GenBank/DDBJ whole genome shotgun (WGS) entry which is preliminary data.</text>
</comment>
<gene>
    <name evidence="6" type="primary">kdpE_2</name>
    <name evidence="6" type="ORF">GCM10009107_52470</name>
</gene>
<evidence type="ECO:0000256" key="3">
    <source>
        <dbReference type="PROSITE-ProRule" id="PRU01091"/>
    </source>
</evidence>
<feature type="domain" description="OmpR/PhoB-type" evidence="5">
    <location>
        <begin position="135"/>
        <end position="234"/>
    </location>
</feature>
<keyword evidence="7" id="KW-1185">Reference proteome</keyword>
<evidence type="ECO:0000259" key="5">
    <source>
        <dbReference type="PROSITE" id="PS51755"/>
    </source>
</evidence>
<dbReference type="PROSITE" id="PS50110">
    <property type="entry name" value="RESPONSE_REGULATORY"/>
    <property type="match status" value="1"/>
</dbReference>
<accession>A0ABP3VTG9</accession>
<dbReference type="SUPFAM" id="SSF52172">
    <property type="entry name" value="CheY-like"/>
    <property type="match status" value="1"/>
</dbReference>
<dbReference type="Proteomes" id="UP001500279">
    <property type="component" value="Unassembled WGS sequence"/>
</dbReference>
<dbReference type="InterPro" id="IPR001867">
    <property type="entry name" value="OmpR/PhoB-type_DNA-bd"/>
</dbReference>
<organism evidence="6 7">
    <name type="scientific">Ideonella azotifigens</name>
    <dbReference type="NCBI Taxonomy" id="513160"/>
    <lineage>
        <taxon>Bacteria</taxon>
        <taxon>Pseudomonadati</taxon>
        <taxon>Pseudomonadota</taxon>
        <taxon>Betaproteobacteria</taxon>
        <taxon>Burkholderiales</taxon>
        <taxon>Sphaerotilaceae</taxon>
        <taxon>Ideonella</taxon>
    </lineage>
</organism>